<protein>
    <recommendedName>
        <fullName evidence="3">F-box domain-containing protein</fullName>
    </recommendedName>
</protein>
<name>A0AAV9G6M4_9PEZI</name>
<accession>A0AAV9G6M4</accession>
<dbReference type="EMBL" id="MU865987">
    <property type="protein sequence ID" value="KAK4443754.1"/>
    <property type="molecule type" value="Genomic_DNA"/>
</dbReference>
<organism evidence="1 2">
    <name type="scientific">Podospora aff. communis PSN243</name>
    <dbReference type="NCBI Taxonomy" id="3040156"/>
    <lineage>
        <taxon>Eukaryota</taxon>
        <taxon>Fungi</taxon>
        <taxon>Dikarya</taxon>
        <taxon>Ascomycota</taxon>
        <taxon>Pezizomycotina</taxon>
        <taxon>Sordariomycetes</taxon>
        <taxon>Sordariomycetidae</taxon>
        <taxon>Sordariales</taxon>
        <taxon>Podosporaceae</taxon>
        <taxon>Podospora</taxon>
    </lineage>
</organism>
<keyword evidence="2" id="KW-1185">Reference proteome</keyword>
<evidence type="ECO:0000313" key="2">
    <source>
        <dbReference type="Proteomes" id="UP001321760"/>
    </source>
</evidence>
<dbReference type="AlphaFoldDB" id="A0AAV9G6M4"/>
<comment type="caution">
    <text evidence="1">The sequence shown here is derived from an EMBL/GenBank/DDBJ whole genome shotgun (WGS) entry which is preliminary data.</text>
</comment>
<dbReference type="Proteomes" id="UP001321760">
    <property type="component" value="Unassembled WGS sequence"/>
</dbReference>
<evidence type="ECO:0000313" key="1">
    <source>
        <dbReference type="EMBL" id="KAK4443754.1"/>
    </source>
</evidence>
<reference evidence="1" key="1">
    <citation type="journal article" date="2023" name="Mol. Phylogenet. Evol.">
        <title>Genome-scale phylogeny and comparative genomics of the fungal order Sordariales.</title>
        <authorList>
            <person name="Hensen N."/>
            <person name="Bonometti L."/>
            <person name="Westerberg I."/>
            <person name="Brannstrom I.O."/>
            <person name="Guillou S."/>
            <person name="Cros-Aarteil S."/>
            <person name="Calhoun S."/>
            <person name="Haridas S."/>
            <person name="Kuo A."/>
            <person name="Mondo S."/>
            <person name="Pangilinan J."/>
            <person name="Riley R."/>
            <person name="LaButti K."/>
            <person name="Andreopoulos B."/>
            <person name="Lipzen A."/>
            <person name="Chen C."/>
            <person name="Yan M."/>
            <person name="Daum C."/>
            <person name="Ng V."/>
            <person name="Clum A."/>
            <person name="Steindorff A."/>
            <person name="Ohm R.A."/>
            <person name="Martin F."/>
            <person name="Silar P."/>
            <person name="Natvig D.O."/>
            <person name="Lalanne C."/>
            <person name="Gautier V."/>
            <person name="Ament-Velasquez S.L."/>
            <person name="Kruys A."/>
            <person name="Hutchinson M.I."/>
            <person name="Powell A.J."/>
            <person name="Barry K."/>
            <person name="Miller A.N."/>
            <person name="Grigoriev I.V."/>
            <person name="Debuchy R."/>
            <person name="Gladieux P."/>
            <person name="Hiltunen Thoren M."/>
            <person name="Johannesson H."/>
        </authorList>
    </citation>
    <scope>NUCLEOTIDE SEQUENCE</scope>
    <source>
        <strain evidence="1">PSN243</strain>
    </source>
</reference>
<reference evidence="1" key="2">
    <citation type="submission" date="2023-05" db="EMBL/GenBank/DDBJ databases">
        <authorList>
            <consortium name="Lawrence Berkeley National Laboratory"/>
            <person name="Steindorff A."/>
            <person name="Hensen N."/>
            <person name="Bonometti L."/>
            <person name="Westerberg I."/>
            <person name="Brannstrom I.O."/>
            <person name="Guillou S."/>
            <person name="Cros-Aarteil S."/>
            <person name="Calhoun S."/>
            <person name="Haridas S."/>
            <person name="Kuo A."/>
            <person name="Mondo S."/>
            <person name="Pangilinan J."/>
            <person name="Riley R."/>
            <person name="Labutti K."/>
            <person name="Andreopoulos B."/>
            <person name="Lipzen A."/>
            <person name="Chen C."/>
            <person name="Yanf M."/>
            <person name="Daum C."/>
            <person name="Ng V."/>
            <person name="Clum A."/>
            <person name="Ohm R."/>
            <person name="Martin F."/>
            <person name="Silar P."/>
            <person name="Natvig D."/>
            <person name="Lalanne C."/>
            <person name="Gautier V."/>
            <person name="Ament-Velasquez S.L."/>
            <person name="Kruys A."/>
            <person name="Hutchinson M.I."/>
            <person name="Powell A.J."/>
            <person name="Barry K."/>
            <person name="Miller A.N."/>
            <person name="Grigoriev I.V."/>
            <person name="Debuchy R."/>
            <person name="Gladieux P."/>
            <person name="Thoren M.H."/>
            <person name="Johannesson H."/>
        </authorList>
    </citation>
    <scope>NUCLEOTIDE SEQUENCE</scope>
    <source>
        <strain evidence="1">PSN243</strain>
    </source>
</reference>
<proteinExistence type="predicted"/>
<dbReference type="SUPFAM" id="SSF52047">
    <property type="entry name" value="RNI-like"/>
    <property type="match status" value="1"/>
</dbReference>
<evidence type="ECO:0008006" key="3">
    <source>
        <dbReference type="Google" id="ProtNLM"/>
    </source>
</evidence>
<gene>
    <name evidence="1" type="ORF">QBC34DRAFT_416501</name>
</gene>
<sequence length="509" mass="57574">MENLESENQEKASAGSITREAASRFFSSPELLLCLAEQLDNNREIRTLCLTSRTLHTIFTPLLYKHLTLDMDSRDTRLFHPNNPHLQHSHHLTTTYPSRKIPLEDEKAFTALLASTPNLHSLKIHTRSSPLRSLNQPLIATPLPHLTHLHVGCISLLAFPDTFTHLTHFSTIAPNRAWDSPIWRDNTADILLQCPQLKVLVLDFSELEAYMLQNPASRRDHPPFLLDICLVYVQRGVERSGARPSALSLKGLVVSWGDPPSINGKVWEGWVHTVGGMVDFGSLEVLRLGSTSAGEDSRYDLLTTLTSDLVPRLRVLVVPHYTRLVHDWVMKLEPEFARRVAVRYLRKVGLKGGTGVTMADLFVDKRVCELRMVRLEFDVEESRGRKMPEILERLAATNGSTLQLLDLSGLRLNTSTRESLATFISKLVCIREIRFLNFVGLHPRDEPSMVEQLARSQLTLQDVVLSSRWYHVLRRGSDVLGTRIVDAEATRRRGLELYEGGLTMNSVVR</sequence>